<keyword evidence="1" id="KW-0732">Signal</keyword>
<evidence type="ECO:0000313" key="3">
    <source>
        <dbReference type="EMBL" id="MBB3983987.1"/>
    </source>
</evidence>
<keyword evidence="4" id="KW-1185">Reference proteome</keyword>
<reference evidence="3 4" key="1">
    <citation type="submission" date="2020-08" db="EMBL/GenBank/DDBJ databases">
        <title>Genomic Encyclopedia of Type Strains, Phase IV (KMG-IV): sequencing the most valuable type-strain genomes for metagenomic binning, comparative biology and taxonomic classification.</title>
        <authorList>
            <person name="Goeker M."/>
        </authorList>
    </citation>
    <scope>NUCLEOTIDE SEQUENCE [LARGE SCALE GENOMIC DNA]</scope>
    <source>
        <strain evidence="3 4">DSM 102235</strain>
    </source>
</reference>
<feature type="chain" id="PRO_5030508118" evidence="1">
    <location>
        <begin position="25"/>
        <end position="205"/>
    </location>
</feature>
<dbReference type="Pfam" id="PF08239">
    <property type="entry name" value="SH3_3"/>
    <property type="match status" value="1"/>
</dbReference>
<evidence type="ECO:0000313" key="4">
    <source>
        <dbReference type="Proteomes" id="UP000541426"/>
    </source>
</evidence>
<dbReference type="InterPro" id="IPR003646">
    <property type="entry name" value="SH3-like_bac-type"/>
</dbReference>
<protein>
    <submittedName>
        <fullName evidence="3">Putative membrane protein</fullName>
    </submittedName>
</protein>
<evidence type="ECO:0000256" key="1">
    <source>
        <dbReference type="SAM" id="SignalP"/>
    </source>
</evidence>
<evidence type="ECO:0000259" key="2">
    <source>
        <dbReference type="Pfam" id="PF08239"/>
    </source>
</evidence>
<comment type="caution">
    <text evidence="3">The sequence shown here is derived from an EMBL/GenBank/DDBJ whole genome shotgun (WGS) entry which is preliminary data.</text>
</comment>
<dbReference type="RefSeq" id="WP_183962618.1">
    <property type="nucleotide sequence ID" value="NZ_BAABBZ010000012.1"/>
</dbReference>
<proteinExistence type="predicted"/>
<gene>
    <name evidence="3" type="ORF">GGQ68_000298</name>
</gene>
<organism evidence="3 4">
    <name type="scientific">Sagittula marina</name>
    <dbReference type="NCBI Taxonomy" id="943940"/>
    <lineage>
        <taxon>Bacteria</taxon>
        <taxon>Pseudomonadati</taxon>
        <taxon>Pseudomonadota</taxon>
        <taxon>Alphaproteobacteria</taxon>
        <taxon>Rhodobacterales</taxon>
        <taxon>Roseobacteraceae</taxon>
        <taxon>Sagittula</taxon>
    </lineage>
</organism>
<dbReference type="AlphaFoldDB" id="A0A7W6GQU8"/>
<dbReference type="Proteomes" id="UP000541426">
    <property type="component" value="Unassembled WGS sequence"/>
</dbReference>
<dbReference type="Gene3D" id="2.30.30.40">
    <property type="entry name" value="SH3 Domains"/>
    <property type="match status" value="1"/>
</dbReference>
<accession>A0A7W6GQU8</accession>
<feature type="signal peptide" evidence="1">
    <location>
        <begin position="1"/>
        <end position="24"/>
    </location>
</feature>
<name>A0A7W6GQU8_9RHOB</name>
<sequence>MIARAYLMRLVMIFAALLGGAVHAQELPAMFDVTGVRTDDVLNVRSGPGVGNPVIGSLTHDETRVEVTAIQGNWARFNLDEGVGWASLRFLERRSEESVANAQGLRCFGTEPFWDLEIVPEETAQLRRLDTPLVDVFQVGALGRLPAEVEKYAMRGVGASREIAAVITPDTCTDGMSDRIYGLDATVFVTGSQGPTYGGCCSLTD</sequence>
<feature type="domain" description="SH3b" evidence="2">
    <location>
        <begin position="40"/>
        <end position="91"/>
    </location>
</feature>
<dbReference type="EMBL" id="JACIEJ010000001">
    <property type="protein sequence ID" value="MBB3983987.1"/>
    <property type="molecule type" value="Genomic_DNA"/>
</dbReference>